<dbReference type="EMBL" id="JANAKD010000098">
    <property type="protein sequence ID" value="KAJ3497646.1"/>
    <property type="molecule type" value="Genomic_DNA"/>
</dbReference>
<evidence type="ECO:0000313" key="2">
    <source>
        <dbReference type="Proteomes" id="UP001148737"/>
    </source>
</evidence>
<evidence type="ECO:0000313" key="1">
    <source>
        <dbReference type="EMBL" id="KAJ3497646.1"/>
    </source>
</evidence>
<comment type="caution">
    <text evidence="1">The sequence shown here is derived from an EMBL/GenBank/DDBJ whole genome shotgun (WGS) entry which is preliminary data.</text>
</comment>
<reference evidence="1" key="1">
    <citation type="submission" date="2022-07" db="EMBL/GenBank/DDBJ databases">
        <title>Genome Sequence of Lecanicillium saksenae.</title>
        <authorList>
            <person name="Buettner E."/>
        </authorList>
    </citation>
    <scope>NUCLEOTIDE SEQUENCE</scope>
    <source>
        <strain evidence="1">VT-O1</strain>
    </source>
</reference>
<keyword evidence="2" id="KW-1185">Reference proteome</keyword>
<accession>A0ACC1R4T2</accession>
<dbReference type="Proteomes" id="UP001148737">
    <property type="component" value="Unassembled WGS sequence"/>
</dbReference>
<proteinExistence type="predicted"/>
<name>A0ACC1R4T2_9HYPO</name>
<organism evidence="1 2">
    <name type="scientific">Lecanicillium saksenae</name>
    <dbReference type="NCBI Taxonomy" id="468837"/>
    <lineage>
        <taxon>Eukaryota</taxon>
        <taxon>Fungi</taxon>
        <taxon>Dikarya</taxon>
        <taxon>Ascomycota</taxon>
        <taxon>Pezizomycotina</taxon>
        <taxon>Sordariomycetes</taxon>
        <taxon>Hypocreomycetidae</taxon>
        <taxon>Hypocreales</taxon>
        <taxon>Cordycipitaceae</taxon>
        <taxon>Lecanicillium</taxon>
    </lineage>
</organism>
<sequence>MPPYNDILVAHQREALDRLICGDMHELDPCIGDMSCQMRVPFILDMYWTVQSQLREKRLLKCMPESLQQFNHGEQCASYRAGSSEPGRLAVLRTWRHYDSVVTDIRQLLGKDNLELLGLCYSLTTSNVFSYDEFGTYFYFIYLGTFGGATHRHDYNRELDSDNQLPILRQKLAAGNLAYFRGVVKRLANGDTQQFIEAKQDDYRESVGWQLHEAVRRLSSAIEQRHPTAGSIPLIACQPQIKAVLLHEFARGRALVVVVRRLKINCCTDTRLTYTLTEVRCLYYTPNSETGAFEPVSDVEPALQNTPCLAFNCWSTYVDSQPGSGLDSSDDAEYFNALARSDISWLITVYANVHPPFASKSSATAEDLRSTYADICGSSVRRFDYSREQCRGFDLRVQPSRDARPSLYEELVMSDQLAQSHDFANARLIPMGAKSRNCYLRIGLAVDFAVEHVKASSFGRASAFCAGLKRRHASAGQAVIGQFVVRIGRHGVSCTDDNFARTLSGIRNNKKKWDRYASEHVQNLVFYDESAPLTL</sequence>
<protein>
    <submittedName>
        <fullName evidence="1">Uncharacterized protein</fullName>
    </submittedName>
</protein>
<gene>
    <name evidence="1" type="ORF">NLG97_g1740</name>
</gene>